<dbReference type="GO" id="GO:0034388">
    <property type="term" value="C:Pwp2p-containing subcomplex of 90S preribosome"/>
    <property type="evidence" value="ECO:0007669"/>
    <property type="project" value="TreeGrafter"/>
</dbReference>
<dbReference type="GO" id="GO:0032040">
    <property type="term" value="C:small-subunit processome"/>
    <property type="evidence" value="ECO:0007669"/>
    <property type="project" value="TreeGrafter"/>
</dbReference>
<comment type="caution">
    <text evidence="7">The sequence shown here is derived from an EMBL/GenBank/DDBJ whole genome shotgun (WGS) entry which is preliminary data.</text>
</comment>
<dbReference type="PROSITE" id="PS50082">
    <property type="entry name" value="WD_REPEATS_2"/>
    <property type="match status" value="7"/>
</dbReference>
<organism evidence="7 8">
    <name type="scientific">Nitzschia inconspicua</name>
    <dbReference type="NCBI Taxonomy" id="303405"/>
    <lineage>
        <taxon>Eukaryota</taxon>
        <taxon>Sar</taxon>
        <taxon>Stramenopiles</taxon>
        <taxon>Ochrophyta</taxon>
        <taxon>Bacillariophyta</taxon>
        <taxon>Bacillariophyceae</taxon>
        <taxon>Bacillariophycidae</taxon>
        <taxon>Bacillariales</taxon>
        <taxon>Bacillariaceae</taxon>
        <taxon>Nitzschia</taxon>
    </lineage>
</organism>
<dbReference type="Proteomes" id="UP000693970">
    <property type="component" value="Unassembled WGS sequence"/>
</dbReference>
<dbReference type="OrthoDB" id="407922at2759"/>
<dbReference type="PROSITE" id="PS00678">
    <property type="entry name" value="WD_REPEATS_1"/>
    <property type="match status" value="3"/>
</dbReference>
<proteinExistence type="inferred from homology"/>
<dbReference type="FunFam" id="2.130.10.10:FF:000157">
    <property type="entry name" value="WD repeat domain 3"/>
    <property type="match status" value="1"/>
</dbReference>
<feature type="region of interest" description="Disordered" evidence="5">
    <location>
        <begin position="298"/>
        <end position="326"/>
    </location>
</feature>
<evidence type="ECO:0000256" key="1">
    <source>
        <dbReference type="ARBA" id="ARBA00022574"/>
    </source>
</evidence>
<feature type="region of interest" description="Disordered" evidence="5">
    <location>
        <begin position="391"/>
        <end position="436"/>
    </location>
</feature>
<feature type="repeat" description="WD" evidence="4">
    <location>
        <begin position="284"/>
        <end position="306"/>
    </location>
</feature>
<feature type="compositionally biased region" description="Basic and acidic residues" evidence="5">
    <location>
        <begin position="403"/>
        <end position="414"/>
    </location>
</feature>
<dbReference type="InterPro" id="IPR051570">
    <property type="entry name" value="TBC1_cilium_biogenesis"/>
</dbReference>
<dbReference type="GO" id="GO:0030515">
    <property type="term" value="F:snoRNA binding"/>
    <property type="evidence" value="ECO:0007669"/>
    <property type="project" value="TreeGrafter"/>
</dbReference>
<dbReference type="SMART" id="SM00320">
    <property type="entry name" value="WD40"/>
    <property type="match status" value="10"/>
</dbReference>
<evidence type="ECO:0000256" key="5">
    <source>
        <dbReference type="SAM" id="MobiDB-lite"/>
    </source>
</evidence>
<evidence type="ECO:0000313" key="7">
    <source>
        <dbReference type="EMBL" id="KAG7359928.1"/>
    </source>
</evidence>
<dbReference type="GO" id="GO:0030490">
    <property type="term" value="P:maturation of SSU-rRNA"/>
    <property type="evidence" value="ECO:0007669"/>
    <property type="project" value="TreeGrafter"/>
</dbReference>
<comment type="similarity">
    <text evidence="3">Belongs to the WD repeat WDR3/UTP12 family.</text>
</comment>
<dbReference type="AlphaFoldDB" id="A0A9K3LE98"/>
<dbReference type="Pfam" id="PF04003">
    <property type="entry name" value="Utp12"/>
    <property type="match status" value="1"/>
</dbReference>
<dbReference type="Pfam" id="PF25172">
    <property type="entry name" value="Beta-prop_WDR3_2nd"/>
    <property type="match status" value="1"/>
</dbReference>
<evidence type="ECO:0000256" key="3">
    <source>
        <dbReference type="ARBA" id="ARBA00038229"/>
    </source>
</evidence>
<keyword evidence="2" id="KW-0677">Repeat</keyword>
<keyword evidence="1 4" id="KW-0853">WD repeat</keyword>
<evidence type="ECO:0000259" key="6">
    <source>
        <dbReference type="Pfam" id="PF04003"/>
    </source>
</evidence>
<reference evidence="7" key="2">
    <citation type="submission" date="2021-04" db="EMBL/GenBank/DDBJ databases">
        <authorList>
            <person name="Podell S."/>
        </authorList>
    </citation>
    <scope>NUCLEOTIDE SEQUENCE</scope>
    <source>
        <strain evidence="7">Hildebrandi</strain>
    </source>
</reference>
<evidence type="ECO:0000256" key="4">
    <source>
        <dbReference type="PROSITE-ProRule" id="PRU00221"/>
    </source>
</evidence>
<dbReference type="InterPro" id="IPR019775">
    <property type="entry name" value="WD40_repeat_CS"/>
</dbReference>
<dbReference type="CDD" id="cd00200">
    <property type="entry name" value="WD40"/>
    <property type="match status" value="1"/>
</dbReference>
<feature type="compositionally biased region" description="Basic residues" evidence="5">
    <location>
        <begin position="391"/>
        <end position="402"/>
    </location>
</feature>
<protein>
    <submittedName>
        <fullName evidence="7">WD40 repeat-containing protein</fullName>
    </submittedName>
</protein>
<gene>
    <name evidence="7" type="ORF">IV203_035026</name>
</gene>
<dbReference type="PANTHER" id="PTHR19853:SF0">
    <property type="entry name" value="WD REPEAT-CONTAINING PROTEIN 3"/>
    <property type="match status" value="1"/>
</dbReference>
<feature type="compositionally biased region" description="Basic and acidic residues" evidence="5">
    <location>
        <begin position="851"/>
        <end position="865"/>
    </location>
</feature>
<evidence type="ECO:0000256" key="2">
    <source>
        <dbReference type="ARBA" id="ARBA00022737"/>
    </source>
</evidence>
<dbReference type="InterPro" id="IPR007148">
    <property type="entry name" value="SSU_processome_Utp12"/>
</dbReference>
<dbReference type="PROSITE" id="PS50294">
    <property type="entry name" value="WD_REPEATS_REGION"/>
    <property type="match status" value="3"/>
</dbReference>
<feature type="repeat" description="WD" evidence="4">
    <location>
        <begin position="634"/>
        <end position="656"/>
    </location>
</feature>
<feature type="repeat" description="WD" evidence="4">
    <location>
        <begin position="710"/>
        <end position="751"/>
    </location>
</feature>
<feature type="compositionally biased region" description="Acidic residues" evidence="5">
    <location>
        <begin position="866"/>
        <end position="877"/>
    </location>
</feature>
<dbReference type="EMBL" id="JAGRRH010000013">
    <property type="protein sequence ID" value="KAG7359928.1"/>
    <property type="molecule type" value="Genomic_DNA"/>
</dbReference>
<sequence length="1079" mass="118607">MQHTYLRYECADSFGLVTSSASSQAPQSNSILAFCGGTVPSSSPLLLTTAGSCCLGYHLKTTDCKLKLAHREQLSGGVGTGRALNSDQVVCLDVFNLTSGGGCKVATGWVDGAVRIFDVHEKELTAPKGCGLVQSLLQESSTNEDFVMREPLILNGHSGSPVRSVSFDVASSGARLATGSSDGSVVLWDIVAETGLFRLLGHRGGITDIHFVSMQQPQGGMLDLLVTTSLDGFVKVWDLKGQCCIQTIPSHKGEVWAAACLTIPESRQIPDSSDSTTMNERIRLITGSSDGQARIWSMSPPKRYSTTPDGEGTSTPTIVEDDTTEKKDEDNIDDVCHYMGTLTVPANMSTSGERISCIHFHPNGKYVGVLHANTKNVDVYCVRSIKESLRKRQRRLRRRKEKAKIADKNTDNKKGPKRGLLDDPVSEGEENVGENEEIMKLEKSLDPELLKASDEFEYFGTVHASHKVKGFIFVPLKESGGGIRIVCSLATNALEVHSLKRTKASDGKSTTVVSNKVSTTSLTGHPTGIRGIELSSDDAFACTVSKNTTKIWNVAKRSCVQSLSPAVDGNSCYGLCSAFLPGNTHVVLGTREGHLLVLDIAAGEVVFVEQRAHEGAIWSIDVRNPTPHQSSVVIVTGSADKMVKFWEVEAQDDISTPMLVHSRTLEMSDDVVAVRYSNSSDPTKRMVFVSCLDSTIKVFFDDTLKFFLSLYGHKLPALAVDASDDDTILASSGADKTVKIWGLDFGDTHRTLHGHEDSITDLRFVRRTHNFFTSSKDGTVRYWDGDRFEQILVLNGHFAEVSSLTISRTGAFVLSAGMDRQIRVWERTKDIVFLEEERERELERMFDGVGRDGEETGKLLKRKGEEYEEGDEGENEPQSEAAVKRSVLSVASGDRIMEALERADQETKEIAAWRKKNPGKDRSPNLLMLGLEPSQYVLWVLKSVKLAELEQSLLVLPLGHVERLLYYLILLLRSGRGVELCARISVFLVKTHQNQILTSRTIAVPLRELRRLLKDQLEESRDKIGFNLAALRAIARTNASRKESYHLDYDADNGTKDVWAGMGLGSDLAAALQSRRKLK</sequence>
<dbReference type="Pfam" id="PF00400">
    <property type="entry name" value="WD40"/>
    <property type="match status" value="3"/>
</dbReference>
<keyword evidence="8" id="KW-1185">Reference proteome</keyword>
<accession>A0A9K3LE98</accession>
<feature type="repeat" description="WD" evidence="4">
    <location>
        <begin position="172"/>
        <end position="190"/>
    </location>
</feature>
<feature type="domain" description="Small-subunit processome Utp12" evidence="6">
    <location>
        <begin position="934"/>
        <end position="1034"/>
    </location>
</feature>
<reference evidence="7" key="1">
    <citation type="journal article" date="2021" name="Sci. Rep.">
        <title>Diploid genomic architecture of Nitzschia inconspicua, an elite biomass production diatom.</title>
        <authorList>
            <person name="Oliver A."/>
            <person name="Podell S."/>
            <person name="Pinowska A."/>
            <person name="Traller J.C."/>
            <person name="Smith S.R."/>
            <person name="McClure R."/>
            <person name="Beliaev A."/>
            <person name="Bohutskyi P."/>
            <person name="Hill E.A."/>
            <person name="Rabines A."/>
            <person name="Zheng H."/>
            <person name="Allen L.Z."/>
            <person name="Kuo A."/>
            <person name="Grigoriev I.V."/>
            <person name="Allen A.E."/>
            <person name="Hazlebeck D."/>
            <person name="Allen E.E."/>
        </authorList>
    </citation>
    <scope>NUCLEOTIDE SEQUENCE</scope>
    <source>
        <strain evidence="7">Hildebrandi</strain>
    </source>
</reference>
<feature type="repeat" description="WD" evidence="4">
    <location>
        <begin position="794"/>
        <end position="826"/>
    </location>
</feature>
<feature type="repeat" description="WD" evidence="4">
    <location>
        <begin position="752"/>
        <end position="784"/>
    </location>
</feature>
<feature type="region of interest" description="Disordered" evidence="5">
    <location>
        <begin position="851"/>
        <end position="882"/>
    </location>
</feature>
<dbReference type="PANTHER" id="PTHR19853">
    <property type="entry name" value="WD REPEAT CONTAINING PROTEIN 3 WDR3"/>
    <property type="match status" value="1"/>
</dbReference>
<feature type="compositionally biased region" description="Polar residues" evidence="5">
    <location>
        <begin position="304"/>
        <end position="316"/>
    </location>
</feature>
<feature type="compositionally biased region" description="Acidic residues" evidence="5">
    <location>
        <begin position="424"/>
        <end position="436"/>
    </location>
</feature>
<evidence type="ECO:0000313" key="8">
    <source>
        <dbReference type="Proteomes" id="UP000693970"/>
    </source>
</evidence>
<dbReference type="InterPro" id="IPR001680">
    <property type="entry name" value="WD40_rpt"/>
</dbReference>
<feature type="repeat" description="WD" evidence="4">
    <location>
        <begin position="199"/>
        <end position="247"/>
    </location>
</feature>
<name>A0A9K3LE98_9STRA</name>